<reference evidence="2" key="1">
    <citation type="journal article" date="2019" name="Sci. Rep.">
        <title>Draft genome of Tanacetum cinerariifolium, the natural source of mosquito coil.</title>
        <authorList>
            <person name="Yamashiro T."/>
            <person name="Shiraishi A."/>
            <person name="Satake H."/>
            <person name="Nakayama K."/>
        </authorList>
    </citation>
    <scope>NUCLEOTIDE SEQUENCE</scope>
</reference>
<organism evidence="2">
    <name type="scientific">Tanacetum cinerariifolium</name>
    <name type="common">Dalmatian daisy</name>
    <name type="synonym">Chrysanthemum cinerariifolium</name>
    <dbReference type="NCBI Taxonomy" id="118510"/>
    <lineage>
        <taxon>Eukaryota</taxon>
        <taxon>Viridiplantae</taxon>
        <taxon>Streptophyta</taxon>
        <taxon>Embryophyta</taxon>
        <taxon>Tracheophyta</taxon>
        <taxon>Spermatophyta</taxon>
        <taxon>Magnoliopsida</taxon>
        <taxon>eudicotyledons</taxon>
        <taxon>Gunneridae</taxon>
        <taxon>Pentapetalae</taxon>
        <taxon>asterids</taxon>
        <taxon>campanulids</taxon>
        <taxon>Asterales</taxon>
        <taxon>Asteraceae</taxon>
        <taxon>Asteroideae</taxon>
        <taxon>Anthemideae</taxon>
        <taxon>Anthemidinae</taxon>
        <taxon>Tanacetum</taxon>
    </lineage>
</organism>
<feature type="region of interest" description="Disordered" evidence="1">
    <location>
        <begin position="1"/>
        <end position="54"/>
    </location>
</feature>
<proteinExistence type="predicted"/>
<name>A0A699VS17_TANCI</name>
<evidence type="ECO:0000313" key="2">
    <source>
        <dbReference type="EMBL" id="GFD35841.1"/>
    </source>
</evidence>
<accession>A0A699VS17</accession>
<gene>
    <name evidence="2" type="ORF">Tci_907810</name>
</gene>
<dbReference type="AlphaFoldDB" id="A0A699VS17"/>
<comment type="caution">
    <text evidence="2">The sequence shown here is derived from an EMBL/GenBank/DDBJ whole genome shotgun (WGS) entry which is preliminary data.</text>
</comment>
<dbReference type="EMBL" id="BKCJ011463908">
    <property type="protein sequence ID" value="GFD35841.1"/>
    <property type="molecule type" value="Genomic_DNA"/>
</dbReference>
<feature type="compositionally biased region" description="Basic residues" evidence="1">
    <location>
        <begin position="84"/>
        <end position="95"/>
    </location>
</feature>
<feature type="region of interest" description="Disordered" evidence="1">
    <location>
        <begin position="73"/>
        <end position="119"/>
    </location>
</feature>
<evidence type="ECO:0000256" key="1">
    <source>
        <dbReference type="SAM" id="MobiDB-lite"/>
    </source>
</evidence>
<sequence length="119" mass="12723">MPQVPKDVPSFAQSPELVKSPKHSGLLSPHPMSAVPPVPLRTHSPSKGSKKTKKTCFVTVSAVKPKISKTRPNLASYAVSKSKSPLKRPFTRHPSSKPNISPPRVNDAKPSAVSAAQNN</sequence>
<protein>
    <submittedName>
        <fullName evidence="2">Uncharacterized protein</fullName>
    </submittedName>
</protein>
<feature type="non-terminal residue" evidence="2">
    <location>
        <position position="119"/>
    </location>
</feature>